<accession>A0A9Q1M9H9</accession>
<dbReference type="Proteomes" id="UP001152561">
    <property type="component" value="Unassembled WGS sequence"/>
</dbReference>
<name>A0A9Q1M9H9_9SOLA</name>
<keyword evidence="9" id="KW-1185">Reference proteome</keyword>
<reference evidence="9" key="1">
    <citation type="journal article" date="2023" name="Proc. Natl. Acad. Sci. U.S.A.">
        <title>Genomic and structural basis for evolution of tropane alkaloid biosynthesis.</title>
        <authorList>
            <person name="Wanga Y.-J."/>
            <person name="Taina T."/>
            <person name="Yua J.-Y."/>
            <person name="Lia J."/>
            <person name="Xua B."/>
            <person name="Chenc J."/>
            <person name="D'Auriad J.C."/>
            <person name="Huanga J.-P."/>
            <person name="Huanga S.-X."/>
        </authorList>
    </citation>
    <scope>NUCLEOTIDE SEQUENCE [LARGE SCALE GENOMIC DNA]</scope>
    <source>
        <strain evidence="9">cv. KIB-2019</strain>
    </source>
</reference>
<feature type="transmembrane region" description="Helical" evidence="6">
    <location>
        <begin position="413"/>
        <end position="434"/>
    </location>
</feature>
<evidence type="ECO:0000313" key="8">
    <source>
        <dbReference type="EMBL" id="KAJ8551622.1"/>
    </source>
</evidence>
<gene>
    <name evidence="8" type="ORF">K7X08_021637</name>
</gene>
<keyword evidence="5 6" id="KW-0472">Membrane</keyword>
<evidence type="ECO:0000256" key="6">
    <source>
        <dbReference type="SAM" id="Phobius"/>
    </source>
</evidence>
<dbReference type="PANTHER" id="PTHR43243:SF41">
    <property type="entry name" value="CATIONIC AMINO ACID TRANSPORTER 7, CHLOROPLASTIC"/>
    <property type="match status" value="1"/>
</dbReference>
<feature type="transmembrane region" description="Helical" evidence="6">
    <location>
        <begin position="210"/>
        <end position="231"/>
    </location>
</feature>
<protein>
    <recommendedName>
        <fullName evidence="7">Cationic amino acid transporter C-terminal domain-containing protein</fullName>
    </recommendedName>
</protein>
<feature type="transmembrane region" description="Helical" evidence="6">
    <location>
        <begin position="58"/>
        <end position="78"/>
    </location>
</feature>
<sequence length="586" mass="63463">MATHSSSSSFSNIKSYLQALSDTPNRLSRRAGSVSTSFEETSRVRTLSGGDMKRSLRWYDLVGFGIGGMVGAGVFVTSGHASRLYAGPAVVLSYAIAGLCALLSAFCYTEFAVDMPVAGGAFSYIRITFGEFLAFLTGANLIIDYVLSNAAVARSFTGYLCTALGISTESKLRITVNGLPKGFNEIDVVAVLVVLALTVIICYSTRESSMLNMVLTVLHLVFIVFVIVIGFTRGETKNFTQAGDKNHTSGFFPFGASGVFNGAAMVYLSYIGYDAVSTMAEEVRNPVKDIPVGVSGSVILVTVLYCLMAASMSMLLPYDMIDPDAPFSGAFMGSDGWRWVSNVIGVGASFGILTSLLVAMLGQARYMCVIGRSSVVPTWFAKVHPKTSTPVNASVFLGICTAAIALFTDLQILLNLVSIGTLFVFYMVANAVIYKRYVSVGVTNPWPTLSFLFCFSLTSILFTLLWQFAPPGKPKAFMLGACTAIAIAVLHLFHYMVPQARKLEFWGVPLMPWIPSISIFLNIFLLGSLDRPSYIRFGFFSALAVLVYVFYSVHASFDAEEDGTLSQKNIELVKESIEVQDHTLKV</sequence>
<comment type="subcellular location">
    <subcellularLocation>
        <location evidence="1">Membrane</location>
        <topology evidence="1">Multi-pass membrane protein</topology>
    </subcellularLocation>
</comment>
<dbReference type="InterPro" id="IPR002293">
    <property type="entry name" value="AA/rel_permease1"/>
</dbReference>
<dbReference type="AlphaFoldDB" id="A0A9Q1M9H9"/>
<feature type="transmembrane region" description="Helical" evidence="6">
    <location>
        <begin position="292"/>
        <end position="316"/>
    </location>
</feature>
<dbReference type="Pfam" id="PF13906">
    <property type="entry name" value="AA_permease_C"/>
    <property type="match status" value="1"/>
</dbReference>
<feature type="transmembrane region" description="Helical" evidence="6">
    <location>
        <begin position="186"/>
        <end position="203"/>
    </location>
</feature>
<dbReference type="GO" id="GO:0015171">
    <property type="term" value="F:amino acid transmembrane transporter activity"/>
    <property type="evidence" value="ECO:0007669"/>
    <property type="project" value="TreeGrafter"/>
</dbReference>
<feature type="transmembrane region" description="Helical" evidence="6">
    <location>
        <begin position="533"/>
        <end position="551"/>
    </location>
</feature>
<keyword evidence="4 6" id="KW-1133">Transmembrane helix</keyword>
<feature type="transmembrane region" description="Helical" evidence="6">
    <location>
        <begin position="121"/>
        <end position="143"/>
    </location>
</feature>
<dbReference type="GO" id="GO:0005886">
    <property type="term" value="C:plasma membrane"/>
    <property type="evidence" value="ECO:0007669"/>
    <property type="project" value="TreeGrafter"/>
</dbReference>
<evidence type="ECO:0000313" key="9">
    <source>
        <dbReference type="Proteomes" id="UP001152561"/>
    </source>
</evidence>
<dbReference type="Pfam" id="PF13520">
    <property type="entry name" value="AA_permease_2"/>
    <property type="match status" value="1"/>
</dbReference>
<evidence type="ECO:0000256" key="2">
    <source>
        <dbReference type="ARBA" id="ARBA00008572"/>
    </source>
</evidence>
<feature type="transmembrane region" description="Helical" evidence="6">
    <location>
        <begin position="389"/>
        <end position="407"/>
    </location>
</feature>
<keyword evidence="3 6" id="KW-0812">Transmembrane</keyword>
<dbReference type="Gene3D" id="1.20.1740.10">
    <property type="entry name" value="Amino acid/polyamine transporter I"/>
    <property type="match status" value="1"/>
</dbReference>
<evidence type="ECO:0000259" key="7">
    <source>
        <dbReference type="Pfam" id="PF13906"/>
    </source>
</evidence>
<feature type="transmembrane region" description="Helical" evidence="6">
    <location>
        <begin position="251"/>
        <end position="271"/>
    </location>
</feature>
<feature type="transmembrane region" description="Helical" evidence="6">
    <location>
        <begin position="336"/>
        <end position="362"/>
    </location>
</feature>
<evidence type="ECO:0000256" key="4">
    <source>
        <dbReference type="ARBA" id="ARBA00022989"/>
    </source>
</evidence>
<dbReference type="EMBL" id="JAJAGQ010000010">
    <property type="protein sequence ID" value="KAJ8551622.1"/>
    <property type="molecule type" value="Genomic_DNA"/>
</dbReference>
<feature type="domain" description="Cationic amino acid transporter C-terminal" evidence="7">
    <location>
        <begin position="506"/>
        <end position="556"/>
    </location>
</feature>
<feature type="transmembrane region" description="Helical" evidence="6">
    <location>
        <begin position="84"/>
        <end position="109"/>
    </location>
</feature>
<feature type="transmembrane region" description="Helical" evidence="6">
    <location>
        <begin position="446"/>
        <end position="469"/>
    </location>
</feature>
<evidence type="ECO:0000256" key="1">
    <source>
        <dbReference type="ARBA" id="ARBA00004141"/>
    </source>
</evidence>
<proteinExistence type="inferred from homology"/>
<comment type="caution">
    <text evidence="8">The sequence shown here is derived from an EMBL/GenBank/DDBJ whole genome shotgun (WGS) entry which is preliminary data.</text>
</comment>
<comment type="similarity">
    <text evidence="2">Belongs to the amino acid-polyamine-organocation (APC) superfamily. Cationic amino acid transporter (CAT) (TC 2.A.3.3) family.</text>
</comment>
<evidence type="ECO:0000256" key="5">
    <source>
        <dbReference type="ARBA" id="ARBA00023136"/>
    </source>
</evidence>
<dbReference type="OrthoDB" id="3900342at2759"/>
<dbReference type="InterPro" id="IPR029485">
    <property type="entry name" value="CAT_C"/>
</dbReference>
<feature type="transmembrane region" description="Helical" evidence="6">
    <location>
        <begin position="505"/>
        <end position="527"/>
    </location>
</feature>
<organism evidence="8 9">
    <name type="scientific">Anisodus acutangulus</name>
    <dbReference type="NCBI Taxonomy" id="402998"/>
    <lineage>
        <taxon>Eukaryota</taxon>
        <taxon>Viridiplantae</taxon>
        <taxon>Streptophyta</taxon>
        <taxon>Embryophyta</taxon>
        <taxon>Tracheophyta</taxon>
        <taxon>Spermatophyta</taxon>
        <taxon>Magnoliopsida</taxon>
        <taxon>eudicotyledons</taxon>
        <taxon>Gunneridae</taxon>
        <taxon>Pentapetalae</taxon>
        <taxon>asterids</taxon>
        <taxon>lamiids</taxon>
        <taxon>Solanales</taxon>
        <taxon>Solanaceae</taxon>
        <taxon>Solanoideae</taxon>
        <taxon>Hyoscyameae</taxon>
        <taxon>Anisodus</taxon>
    </lineage>
</organism>
<dbReference type="PANTHER" id="PTHR43243">
    <property type="entry name" value="INNER MEMBRANE TRANSPORTER YGJI-RELATED"/>
    <property type="match status" value="1"/>
</dbReference>
<evidence type="ECO:0000256" key="3">
    <source>
        <dbReference type="ARBA" id="ARBA00022692"/>
    </source>
</evidence>
<feature type="transmembrane region" description="Helical" evidence="6">
    <location>
        <begin position="475"/>
        <end position="493"/>
    </location>
</feature>